<dbReference type="InterPro" id="IPR041698">
    <property type="entry name" value="Methyltransf_25"/>
</dbReference>
<dbReference type="Gene3D" id="2.20.25.110">
    <property type="entry name" value="S-adenosyl-L-methionine-dependent methyltransferases"/>
    <property type="match status" value="1"/>
</dbReference>
<dbReference type="PANTHER" id="PTHR43861">
    <property type="entry name" value="TRANS-ACONITATE 2-METHYLTRANSFERASE-RELATED"/>
    <property type="match status" value="1"/>
</dbReference>
<keyword evidence="3" id="KW-0489">Methyltransferase</keyword>
<evidence type="ECO:0000259" key="2">
    <source>
        <dbReference type="Pfam" id="PF13649"/>
    </source>
</evidence>
<dbReference type="GO" id="GO:0032259">
    <property type="term" value="P:methylation"/>
    <property type="evidence" value="ECO:0007669"/>
    <property type="project" value="UniProtKB-KW"/>
</dbReference>
<organism evidence="3 4">
    <name type="scientific">Candidatus Daviesbacteria bacterium GW2011_GWB1_41_5</name>
    <dbReference type="NCBI Taxonomy" id="1618429"/>
    <lineage>
        <taxon>Bacteria</taxon>
        <taxon>Candidatus Daviesiibacteriota</taxon>
    </lineage>
</organism>
<keyword evidence="1 3" id="KW-0808">Transferase</keyword>
<protein>
    <submittedName>
        <fullName evidence="3">Methyltransferase type 11</fullName>
    </submittedName>
</protein>
<comment type="caution">
    <text evidence="3">The sequence shown here is derived from an EMBL/GenBank/DDBJ whole genome shotgun (WGS) entry which is preliminary data.</text>
</comment>
<dbReference type="GO" id="GO:0008168">
    <property type="term" value="F:methyltransferase activity"/>
    <property type="evidence" value="ECO:0007669"/>
    <property type="project" value="UniProtKB-KW"/>
</dbReference>
<dbReference type="CDD" id="cd02440">
    <property type="entry name" value="AdoMet_MTases"/>
    <property type="match status" value="1"/>
</dbReference>
<reference evidence="3 4" key="1">
    <citation type="journal article" date="2015" name="Nature">
        <title>rRNA introns, odd ribosomes, and small enigmatic genomes across a large radiation of phyla.</title>
        <authorList>
            <person name="Brown C.T."/>
            <person name="Hug L.A."/>
            <person name="Thomas B.C."/>
            <person name="Sharon I."/>
            <person name="Castelle C.J."/>
            <person name="Singh A."/>
            <person name="Wilkins M.J."/>
            <person name="Williams K.H."/>
            <person name="Banfield J.F."/>
        </authorList>
    </citation>
    <scope>NUCLEOTIDE SEQUENCE [LARGE SCALE GENOMIC DNA]</scope>
</reference>
<gene>
    <name evidence="3" type="ORF">UU67_C0030G0011</name>
</gene>
<feature type="domain" description="Methyltransferase" evidence="2">
    <location>
        <begin position="65"/>
        <end position="160"/>
    </location>
</feature>
<dbReference type="Proteomes" id="UP000034753">
    <property type="component" value="Unassembled WGS sequence"/>
</dbReference>
<dbReference type="EMBL" id="LCBN01000030">
    <property type="protein sequence ID" value="KKS13181.1"/>
    <property type="molecule type" value="Genomic_DNA"/>
</dbReference>
<evidence type="ECO:0000256" key="1">
    <source>
        <dbReference type="ARBA" id="ARBA00022679"/>
    </source>
</evidence>
<accession>A0A0G0YU32</accession>
<dbReference type="InterPro" id="IPR029063">
    <property type="entry name" value="SAM-dependent_MTases_sf"/>
</dbReference>
<dbReference type="Pfam" id="PF13649">
    <property type="entry name" value="Methyltransf_25"/>
    <property type="match status" value="1"/>
</dbReference>
<proteinExistence type="predicted"/>
<sequence length="269" mass="31276">MDKKYINIQNNEISSFLKDKNPWYLPGSGLWGDRYMDEKKDVLTEQRNIKEISIIKGHIKGKKDILDIPCGYGRISNALAAQGYRVFGVDNNKYFIDIARKEAEEKRLDVQYLVKDMVKFKSLKKFDAVLNIFTSLGYYDSEEKNQKVIDNLCKLVKPDGLLIIETINPLKLLKDYKNKITKITSGGTRVLFENFFDYKTSTNVTKITEKYLNGKINKIFHCIRLYFPHELINICLKNNLILEAVLNDGGRPQNIMSSSRIWLIFKKQK</sequence>
<dbReference type="AlphaFoldDB" id="A0A0G0YU32"/>
<evidence type="ECO:0000313" key="4">
    <source>
        <dbReference type="Proteomes" id="UP000034753"/>
    </source>
</evidence>
<dbReference type="Gene3D" id="3.40.50.150">
    <property type="entry name" value="Vaccinia Virus protein VP39"/>
    <property type="match status" value="1"/>
</dbReference>
<dbReference type="SUPFAM" id="SSF53335">
    <property type="entry name" value="S-adenosyl-L-methionine-dependent methyltransferases"/>
    <property type="match status" value="1"/>
</dbReference>
<name>A0A0G0YU32_9BACT</name>
<evidence type="ECO:0000313" key="3">
    <source>
        <dbReference type="EMBL" id="KKS13181.1"/>
    </source>
</evidence>